<keyword evidence="2" id="KW-0472">Membrane</keyword>
<comment type="caution">
    <text evidence="3">The sequence shown here is derived from an EMBL/GenBank/DDBJ whole genome shotgun (WGS) entry which is preliminary data.</text>
</comment>
<evidence type="ECO:0000313" key="4">
    <source>
        <dbReference type="Proteomes" id="UP000094444"/>
    </source>
</evidence>
<evidence type="ECO:0000256" key="1">
    <source>
        <dbReference type="SAM" id="MobiDB-lite"/>
    </source>
</evidence>
<sequence>MIQNCVHSGSRISYRFITALPGGLIIAHAHVLYHDSFSASQGWGALSSRKENGHSVPSKFTEHHEIAAVAKASFLPEYPHFEMIRLQPTSILLTMSEVKELEHRRRYRRYLQRQENPTSEETVHRRPSPSLEHRAPPGTLTALRNRGSSASPEPFIADPVPSSPLARIATKQSGDIEVETTLAISPAVTGLRIPPQKPYATRSGLDSLDLLALPSSPGMLFSAQPHRRLVRQNPSECDSSLPGTVHEPVQKSFSPAGVKDVNSVDLAGTARHRAPTRADTSPHGTKDNDPMKSTDRSPMSGLPGLPDLRISSTEASTRTSSEKTQSGPDRLWALNHHSEMLLCRVHWDASIVGHLVSLPSRNTTVNLGPRPQRADRLVARLARVSSKAGHLLSISTHEATAARGSRPPDRAAPSARNPTTPRRSVRVYDDLLSPARQPQTPEQLPESQHQSRLRGSYTAPISRLRSFQALGPTPATARRHRHRRAPSPVGMRTPGFKGLYGGHENEDDATLFEEASQAAEPGTSTSSLGRVD</sequence>
<proteinExistence type="predicted"/>
<dbReference type="EMBL" id="MAVT02000249">
    <property type="protein sequence ID" value="POS77688.1"/>
    <property type="molecule type" value="Genomic_DNA"/>
</dbReference>
<gene>
    <name evidence="3" type="ORF">DHEL01_v203914</name>
</gene>
<feature type="compositionally biased region" description="Polar residues" evidence="1">
    <location>
        <begin position="436"/>
        <end position="450"/>
    </location>
</feature>
<feature type="compositionally biased region" description="Polar residues" evidence="1">
    <location>
        <begin position="522"/>
        <end position="532"/>
    </location>
</feature>
<organism evidence="3 4">
    <name type="scientific">Diaporthe helianthi</name>
    <dbReference type="NCBI Taxonomy" id="158607"/>
    <lineage>
        <taxon>Eukaryota</taxon>
        <taxon>Fungi</taxon>
        <taxon>Dikarya</taxon>
        <taxon>Ascomycota</taxon>
        <taxon>Pezizomycotina</taxon>
        <taxon>Sordariomycetes</taxon>
        <taxon>Sordariomycetidae</taxon>
        <taxon>Diaporthales</taxon>
        <taxon>Diaporthaceae</taxon>
        <taxon>Diaporthe</taxon>
    </lineage>
</organism>
<keyword evidence="4" id="KW-1185">Reference proteome</keyword>
<feature type="transmembrane region" description="Helical" evidence="2">
    <location>
        <begin position="12"/>
        <end position="33"/>
    </location>
</feature>
<feature type="compositionally biased region" description="Basic and acidic residues" evidence="1">
    <location>
        <begin position="284"/>
        <end position="295"/>
    </location>
</feature>
<protein>
    <submittedName>
        <fullName evidence="3">Uncharacterized protein</fullName>
    </submittedName>
</protein>
<dbReference type="OrthoDB" id="3437607at2759"/>
<name>A0A2P5I595_DIAHE</name>
<dbReference type="Proteomes" id="UP000094444">
    <property type="component" value="Unassembled WGS sequence"/>
</dbReference>
<dbReference type="AlphaFoldDB" id="A0A2P5I595"/>
<reference evidence="3" key="1">
    <citation type="submission" date="2017-09" db="EMBL/GenBank/DDBJ databases">
        <title>Polyketide synthases of a Diaporthe helianthi virulent isolate.</title>
        <authorList>
            <person name="Baroncelli R."/>
        </authorList>
    </citation>
    <scope>NUCLEOTIDE SEQUENCE [LARGE SCALE GENOMIC DNA]</scope>
    <source>
        <strain evidence="3">7/96</strain>
    </source>
</reference>
<evidence type="ECO:0000256" key="2">
    <source>
        <dbReference type="SAM" id="Phobius"/>
    </source>
</evidence>
<accession>A0A2P5I595</accession>
<feature type="region of interest" description="Disordered" evidence="1">
    <location>
        <begin position="110"/>
        <end position="163"/>
    </location>
</feature>
<evidence type="ECO:0000313" key="3">
    <source>
        <dbReference type="EMBL" id="POS77688.1"/>
    </source>
</evidence>
<feature type="compositionally biased region" description="Polar residues" evidence="1">
    <location>
        <begin position="232"/>
        <end position="242"/>
    </location>
</feature>
<feature type="region of interest" description="Disordered" evidence="1">
    <location>
        <begin position="392"/>
        <end position="532"/>
    </location>
</feature>
<feature type="region of interest" description="Disordered" evidence="1">
    <location>
        <begin position="230"/>
        <end position="329"/>
    </location>
</feature>
<keyword evidence="2" id="KW-1133">Transmembrane helix</keyword>
<keyword evidence="2" id="KW-0812">Transmembrane</keyword>
<feature type="compositionally biased region" description="Low complexity" evidence="1">
    <location>
        <begin position="311"/>
        <end position="324"/>
    </location>
</feature>
<dbReference type="InParanoid" id="A0A2P5I595"/>